<sequence length="511" mass="56615">MAEKILEMRNVTKRFGKLVANRSVNFDLERGEVHALLGENGAGKTTLMNCLYGIYNPEEGEILLHGKPLKLSNPKDAIAHNIGMVHQHFMLVPPLTVLQNIVLGQECRITPMNLSRARAQVEELCEKYHFQLELDTKVADLSVGAQQRVELVKALYRGADILILDEPTAVLTPPEVEGLFEILQQFVSMGKSIIIISHKLWEVKRISNRVTVLRSGEAVSTVMTKDVEEADLAAMMVGKRVSLEYEKTPVTTAQNILELKDVCAKGAHLASSLKHVSMHIREGEVLGIAGVDGNGQLELSEVIMGLLPTQSGSVYYRGEEITKMPTRKRIEQGFAHIPEERMTQGLVMNFSASENMIINCYDRPPFTKNHLFNSRQVKENGKKLVEEYDVRPRDPDALARSFSGGNQQKIIIAREFAQDPRLVVAVQPTRGLDIGASDFVHQKLLEQKEKGAGVLLISADLDEVLAVSDRVLVINEGEIMGEFVPGEIDYTEIGLMMGGTKRTNSKAGETA</sequence>
<keyword evidence="2 4" id="KW-0067">ATP-binding</keyword>
<dbReference type="Gene3D" id="3.40.50.300">
    <property type="entry name" value="P-loop containing nucleotide triphosphate hydrolases"/>
    <property type="match status" value="2"/>
</dbReference>
<feature type="domain" description="ABC transporter" evidence="3">
    <location>
        <begin position="6"/>
        <end position="240"/>
    </location>
</feature>
<evidence type="ECO:0000256" key="1">
    <source>
        <dbReference type="ARBA" id="ARBA00022741"/>
    </source>
</evidence>
<protein>
    <submittedName>
        <fullName evidence="4">ABC transporter ATP-binding protein</fullName>
    </submittedName>
</protein>
<evidence type="ECO:0000313" key="5">
    <source>
        <dbReference type="Proteomes" id="UP000806211"/>
    </source>
</evidence>
<evidence type="ECO:0000256" key="2">
    <source>
        <dbReference type="ARBA" id="ARBA00022840"/>
    </source>
</evidence>
<evidence type="ECO:0000313" key="4">
    <source>
        <dbReference type="EMBL" id="MBE5057178.1"/>
    </source>
</evidence>
<dbReference type="EMBL" id="JADCKF010000016">
    <property type="protein sequence ID" value="MBE5057178.1"/>
    <property type="molecule type" value="Genomic_DNA"/>
</dbReference>
<keyword evidence="5" id="KW-1185">Reference proteome</keyword>
<dbReference type="PANTHER" id="PTHR43790">
    <property type="entry name" value="CARBOHYDRATE TRANSPORT ATP-BINDING PROTEIN MG119-RELATED"/>
    <property type="match status" value="1"/>
</dbReference>
<dbReference type="PANTHER" id="PTHR43790:SF4">
    <property type="entry name" value="GUANOSINE IMPORT ATP-BINDING PROTEIN NUPO"/>
    <property type="match status" value="1"/>
</dbReference>
<dbReference type="CDD" id="cd03216">
    <property type="entry name" value="ABC_Carb_Monos_I"/>
    <property type="match status" value="1"/>
</dbReference>
<reference evidence="4 5" key="1">
    <citation type="submission" date="2020-10" db="EMBL/GenBank/DDBJ databases">
        <title>ChiBAC.</title>
        <authorList>
            <person name="Zenner C."/>
            <person name="Hitch T.C.A."/>
            <person name="Clavel T."/>
        </authorList>
    </citation>
    <scope>NUCLEOTIDE SEQUENCE [LARGE SCALE GENOMIC DNA]</scope>
    <source>
        <strain evidence="4 5">DSM 107456</strain>
    </source>
</reference>
<dbReference type="InterPro" id="IPR050107">
    <property type="entry name" value="ABC_carbohydrate_import_ATPase"/>
</dbReference>
<proteinExistence type="predicted"/>
<dbReference type="InterPro" id="IPR003593">
    <property type="entry name" value="AAA+_ATPase"/>
</dbReference>
<dbReference type="GO" id="GO:0005524">
    <property type="term" value="F:ATP binding"/>
    <property type="evidence" value="ECO:0007669"/>
    <property type="project" value="UniProtKB-KW"/>
</dbReference>
<dbReference type="Proteomes" id="UP000806211">
    <property type="component" value="Unassembled WGS sequence"/>
</dbReference>
<dbReference type="RefSeq" id="WP_101692221.1">
    <property type="nucleotide sequence ID" value="NZ_JADCKF010000016.1"/>
</dbReference>
<dbReference type="InterPro" id="IPR027417">
    <property type="entry name" value="P-loop_NTPase"/>
</dbReference>
<dbReference type="InterPro" id="IPR017871">
    <property type="entry name" value="ABC_transporter-like_CS"/>
</dbReference>
<gene>
    <name evidence="4" type="ORF">INF37_14450</name>
</gene>
<feature type="domain" description="ABC transporter" evidence="3">
    <location>
        <begin position="257"/>
        <end position="501"/>
    </location>
</feature>
<dbReference type="Pfam" id="PF00005">
    <property type="entry name" value="ABC_tran"/>
    <property type="match status" value="2"/>
</dbReference>
<dbReference type="PROSITE" id="PS00211">
    <property type="entry name" value="ABC_TRANSPORTER_1"/>
    <property type="match status" value="1"/>
</dbReference>
<organism evidence="4 5">
    <name type="scientific">Pseudoflavonifractor gallinarum</name>
    <dbReference type="NCBI Taxonomy" id="2779352"/>
    <lineage>
        <taxon>Bacteria</taxon>
        <taxon>Bacillati</taxon>
        <taxon>Bacillota</taxon>
        <taxon>Clostridia</taxon>
        <taxon>Eubacteriales</taxon>
        <taxon>Oscillospiraceae</taxon>
        <taxon>Pseudoflavonifractor</taxon>
    </lineage>
</organism>
<evidence type="ECO:0000259" key="3">
    <source>
        <dbReference type="PROSITE" id="PS50893"/>
    </source>
</evidence>
<dbReference type="SMART" id="SM00382">
    <property type="entry name" value="AAA"/>
    <property type="match status" value="1"/>
</dbReference>
<dbReference type="PROSITE" id="PS50893">
    <property type="entry name" value="ABC_TRANSPORTER_2"/>
    <property type="match status" value="2"/>
</dbReference>
<comment type="caution">
    <text evidence="4">The sequence shown here is derived from an EMBL/GenBank/DDBJ whole genome shotgun (WGS) entry which is preliminary data.</text>
</comment>
<keyword evidence="1" id="KW-0547">Nucleotide-binding</keyword>
<dbReference type="InterPro" id="IPR003439">
    <property type="entry name" value="ABC_transporter-like_ATP-bd"/>
</dbReference>
<name>A0ABR9RF50_9FIRM</name>
<accession>A0ABR9RF50</accession>
<dbReference type="SUPFAM" id="SSF52540">
    <property type="entry name" value="P-loop containing nucleoside triphosphate hydrolases"/>
    <property type="match status" value="2"/>
</dbReference>
<dbReference type="CDD" id="cd03215">
    <property type="entry name" value="ABC_Carb_Monos_II"/>
    <property type="match status" value="1"/>
</dbReference>